<feature type="domain" description="HTH tetR-type" evidence="5">
    <location>
        <begin position="52"/>
        <end position="112"/>
    </location>
</feature>
<dbReference type="InterPro" id="IPR041490">
    <property type="entry name" value="KstR2_TetR_C"/>
</dbReference>
<dbReference type="GO" id="GO:0000976">
    <property type="term" value="F:transcription cis-regulatory region binding"/>
    <property type="evidence" value="ECO:0007669"/>
    <property type="project" value="TreeGrafter"/>
</dbReference>
<sequence length="242" mass="27502">MQADRSKAGDWPNHQSYEAFRATLPLNEENVYQYFFKANCDRIKVRSETQALPKLKLIVEAIFEMSANRGFHAMSTRDLCDATGISMGGIYNYIGSKDQFSSMLIEFVGQTFTEVNRALLPPEEARHARLEAHVRAQIFMTELFRPWYFFVFMETKNAPVEQKGQVKEVEQVLVESLASMIEAGVKAGDYDCASPRLVAAMVLAVVDDWYLKPWYFRSAGTDVTAFADYVIDALNRLIGHRG</sequence>
<gene>
    <name evidence="6" type="ORF">C0029_10160</name>
</gene>
<dbReference type="SUPFAM" id="SSF46689">
    <property type="entry name" value="Homeodomain-like"/>
    <property type="match status" value="1"/>
</dbReference>
<name>A0AAP8MFB1_9GAMM</name>
<keyword evidence="3" id="KW-0804">Transcription</keyword>
<dbReference type="EMBL" id="PKUR01000002">
    <property type="protein sequence ID" value="PLW86742.1"/>
    <property type="molecule type" value="Genomic_DNA"/>
</dbReference>
<proteinExistence type="predicted"/>
<dbReference type="Pfam" id="PF17932">
    <property type="entry name" value="TetR_C_24"/>
    <property type="match status" value="1"/>
</dbReference>
<dbReference type="PANTHER" id="PTHR30055:SF240">
    <property type="entry name" value="HTH-TYPE TRANSCRIPTIONAL REGULATOR ACRR"/>
    <property type="match status" value="1"/>
</dbReference>
<evidence type="ECO:0000256" key="2">
    <source>
        <dbReference type="ARBA" id="ARBA00023125"/>
    </source>
</evidence>
<protein>
    <submittedName>
        <fullName evidence="6">TetR/AcrR family transcriptional regulator</fullName>
    </submittedName>
</protein>
<evidence type="ECO:0000256" key="1">
    <source>
        <dbReference type="ARBA" id="ARBA00023015"/>
    </source>
</evidence>
<dbReference type="InterPro" id="IPR036271">
    <property type="entry name" value="Tet_transcr_reg_TetR-rel_C_sf"/>
</dbReference>
<dbReference type="RefSeq" id="WP_084199509.1">
    <property type="nucleotide sequence ID" value="NZ_BMYL01000002.1"/>
</dbReference>
<dbReference type="KEGG" id="hja:BST95_11150"/>
<dbReference type="Gene3D" id="1.10.357.10">
    <property type="entry name" value="Tetracycline Repressor, domain 2"/>
    <property type="match status" value="1"/>
</dbReference>
<keyword evidence="1" id="KW-0805">Transcription regulation</keyword>
<reference evidence="6 7" key="1">
    <citation type="submission" date="2018-01" db="EMBL/GenBank/DDBJ databases">
        <title>The draft genome sequence of Halioglobus japonicus S1-36.</title>
        <authorList>
            <person name="Du Z.-J."/>
            <person name="Shi M.-J."/>
        </authorList>
    </citation>
    <scope>NUCLEOTIDE SEQUENCE [LARGE SCALE GENOMIC DNA]</scope>
    <source>
        <strain evidence="6 7">S1-36</strain>
    </source>
</reference>
<comment type="caution">
    <text evidence="6">The sequence shown here is derived from an EMBL/GenBank/DDBJ whole genome shotgun (WGS) entry which is preliminary data.</text>
</comment>
<dbReference type="PROSITE" id="PS50977">
    <property type="entry name" value="HTH_TETR_2"/>
    <property type="match status" value="1"/>
</dbReference>
<dbReference type="GO" id="GO:0003700">
    <property type="term" value="F:DNA-binding transcription factor activity"/>
    <property type="evidence" value="ECO:0007669"/>
    <property type="project" value="TreeGrafter"/>
</dbReference>
<dbReference type="InterPro" id="IPR009057">
    <property type="entry name" value="Homeodomain-like_sf"/>
</dbReference>
<dbReference type="Proteomes" id="UP000235162">
    <property type="component" value="Unassembled WGS sequence"/>
</dbReference>
<organism evidence="6 7">
    <name type="scientific">Halioglobus japonicus</name>
    <dbReference type="NCBI Taxonomy" id="930805"/>
    <lineage>
        <taxon>Bacteria</taxon>
        <taxon>Pseudomonadati</taxon>
        <taxon>Pseudomonadota</taxon>
        <taxon>Gammaproteobacteria</taxon>
        <taxon>Cellvibrionales</taxon>
        <taxon>Halieaceae</taxon>
        <taxon>Halioglobus</taxon>
    </lineage>
</organism>
<dbReference type="Pfam" id="PF00440">
    <property type="entry name" value="TetR_N"/>
    <property type="match status" value="1"/>
</dbReference>
<keyword evidence="2 4" id="KW-0238">DNA-binding</keyword>
<evidence type="ECO:0000256" key="4">
    <source>
        <dbReference type="PROSITE-ProRule" id="PRU00335"/>
    </source>
</evidence>
<keyword evidence="7" id="KW-1185">Reference proteome</keyword>
<evidence type="ECO:0000313" key="7">
    <source>
        <dbReference type="Proteomes" id="UP000235162"/>
    </source>
</evidence>
<feature type="DNA-binding region" description="H-T-H motif" evidence="4">
    <location>
        <begin position="75"/>
        <end position="94"/>
    </location>
</feature>
<dbReference type="SUPFAM" id="SSF48498">
    <property type="entry name" value="Tetracyclin repressor-like, C-terminal domain"/>
    <property type="match status" value="1"/>
</dbReference>
<evidence type="ECO:0000313" key="6">
    <source>
        <dbReference type="EMBL" id="PLW86742.1"/>
    </source>
</evidence>
<dbReference type="PANTHER" id="PTHR30055">
    <property type="entry name" value="HTH-TYPE TRANSCRIPTIONAL REGULATOR RUTR"/>
    <property type="match status" value="1"/>
</dbReference>
<evidence type="ECO:0000256" key="3">
    <source>
        <dbReference type="ARBA" id="ARBA00023163"/>
    </source>
</evidence>
<dbReference type="AlphaFoldDB" id="A0AAP8MFB1"/>
<dbReference type="InterPro" id="IPR050109">
    <property type="entry name" value="HTH-type_TetR-like_transc_reg"/>
</dbReference>
<evidence type="ECO:0000259" key="5">
    <source>
        <dbReference type="PROSITE" id="PS50977"/>
    </source>
</evidence>
<accession>A0AAP8MFB1</accession>
<dbReference type="InterPro" id="IPR001647">
    <property type="entry name" value="HTH_TetR"/>
</dbReference>